<dbReference type="KEGG" id="gax:Pan161_32850"/>
<name>A0A517VF38_9PLAN</name>
<proteinExistence type="predicted"/>
<gene>
    <name evidence="1" type="ORF">Pan161_32850</name>
</gene>
<dbReference type="Proteomes" id="UP000316855">
    <property type="component" value="Chromosome"/>
</dbReference>
<dbReference type="AlphaFoldDB" id="A0A517VF38"/>
<accession>A0A517VF38</accession>
<protein>
    <submittedName>
        <fullName evidence="1">Uncharacterized protein</fullName>
    </submittedName>
</protein>
<reference evidence="1 2" key="1">
    <citation type="submission" date="2019-02" db="EMBL/GenBank/DDBJ databases">
        <title>Deep-cultivation of Planctomycetes and their phenomic and genomic characterization uncovers novel biology.</title>
        <authorList>
            <person name="Wiegand S."/>
            <person name="Jogler M."/>
            <person name="Boedeker C."/>
            <person name="Pinto D."/>
            <person name="Vollmers J."/>
            <person name="Rivas-Marin E."/>
            <person name="Kohn T."/>
            <person name="Peeters S.H."/>
            <person name="Heuer A."/>
            <person name="Rast P."/>
            <person name="Oberbeckmann S."/>
            <person name="Bunk B."/>
            <person name="Jeske O."/>
            <person name="Meyerdierks A."/>
            <person name="Storesund J.E."/>
            <person name="Kallscheuer N."/>
            <person name="Luecker S."/>
            <person name="Lage O.M."/>
            <person name="Pohl T."/>
            <person name="Merkel B.J."/>
            <person name="Hornburger P."/>
            <person name="Mueller R.-W."/>
            <person name="Bruemmer F."/>
            <person name="Labrenz M."/>
            <person name="Spormann A.M."/>
            <person name="Op den Camp H."/>
            <person name="Overmann J."/>
            <person name="Amann R."/>
            <person name="Jetten M.S.M."/>
            <person name="Mascher T."/>
            <person name="Medema M.H."/>
            <person name="Devos D.P."/>
            <person name="Kaster A.-K."/>
            <person name="Ovreas L."/>
            <person name="Rohde M."/>
            <person name="Galperin M.Y."/>
            <person name="Jogler C."/>
        </authorList>
    </citation>
    <scope>NUCLEOTIDE SEQUENCE [LARGE SCALE GENOMIC DNA]</scope>
    <source>
        <strain evidence="1 2">Pan161</strain>
    </source>
</reference>
<dbReference type="RefSeq" id="WP_261342921.1">
    <property type="nucleotide sequence ID" value="NZ_CP036343.1"/>
</dbReference>
<evidence type="ECO:0000313" key="1">
    <source>
        <dbReference type="EMBL" id="QDT91623.1"/>
    </source>
</evidence>
<evidence type="ECO:0000313" key="2">
    <source>
        <dbReference type="Proteomes" id="UP000316855"/>
    </source>
</evidence>
<dbReference type="EMBL" id="CP036343">
    <property type="protein sequence ID" value="QDT91623.1"/>
    <property type="molecule type" value="Genomic_DNA"/>
</dbReference>
<keyword evidence="2" id="KW-1185">Reference proteome</keyword>
<organism evidence="1 2">
    <name type="scientific">Gimesia algae</name>
    <dbReference type="NCBI Taxonomy" id="2527971"/>
    <lineage>
        <taxon>Bacteria</taxon>
        <taxon>Pseudomonadati</taxon>
        <taxon>Planctomycetota</taxon>
        <taxon>Planctomycetia</taxon>
        <taxon>Planctomycetales</taxon>
        <taxon>Planctomycetaceae</taxon>
        <taxon>Gimesia</taxon>
    </lineage>
</organism>
<sequence>MYLALKAPGPVNEGNEFEKPGTVPTPVERFVVKCQCQQAVK</sequence>